<comment type="cofactor">
    <cofactor evidence="1 19">
        <name>FAD</name>
        <dbReference type="ChEBI" id="CHEBI:57692"/>
    </cofactor>
</comment>
<dbReference type="InterPro" id="IPR016166">
    <property type="entry name" value="FAD-bd_PCMH"/>
</dbReference>
<keyword evidence="11 19" id="KW-0521">NADP</keyword>
<comment type="pathway">
    <text evidence="4 19">Cell wall biogenesis; peptidoglycan biosynthesis.</text>
</comment>
<evidence type="ECO:0000313" key="23">
    <source>
        <dbReference type="Proteomes" id="UP000186098"/>
    </source>
</evidence>
<evidence type="ECO:0000256" key="17">
    <source>
        <dbReference type="ARBA" id="ARBA00031026"/>
    </source>
</evidence>
<feature type="region of interest" description="Disordered" evidence="20">
    <location>
        <begin position="23"/>
        <end position="50"/>
    </location>
</feature>
<sequence>MGVLAWVGLHGAGRLRGAPLRATTAGMHDTDPPSGPDAGPALPLSGPAPRGPLTAARPLADLTWLRVGGPADWLFQPADLDDLADVLARLDPSVPVFPMGVGSNLIVRDGGIRGLVIRLGRGFNAITITPEGRVEAGAAALDAHVARRAAEAGRDLTFLRTIPGSIGGAVRMNAGCYGEYVADRLVSVRVVTRAGQIVTLAAADLRLGYRESHLPEGWVVVSALFDAPAGDPAALHARMEEQIARRDAAQPTKDRSAGSTFRNPSGASSTGRADDTHERKAWALIEAAGMRGATLGGAQMSPKHANFLINTGGASAADLEGLGEEVRKKVLQNSGISLQWEIMRVGDPKG</sequence>
<dbReference type="Pfam" id="PF01565">
    <property type="entry name" value="FAD_binding_4"/>
    <property type="match status" value="1"/>
</dbReference>
<dbReference type="HAMAP" id="MF_00037">
    <property type="entry name" value="MurB"/>
    <property type="match status" value="1"/>
</dbReference>
<proteinExistence type="inferred from homology"/>
<evidence type="ECO:0000256" key="9">
    <source>
        <dbReference type="ARBA" id="ARBA00022630"/>
    </source>
</evidence>
<dbReference type="InterPro" id="IPR036318">
    <property type="entry name" value="FAD-bd_PCMH-like_sf"/>
</dbReference>
<name>A0A1N7MGJ8_9RHOB</name>
<evidence type="ECO:0000256" key="2">
    <source>
        <dbReference type="ARBA" id="ARBA00003921"/>
    </source>
</evidence>
<comment type="function">
    <text evidence="2 19">Cell wall formation.</text>
</comment>
<dbReference type="InterPro" id="IPR011601">
    <property type="entry name" value="MurB_C"/>
</dbReference>
<evidence type="ECO:0000256" key="4">
    <source>
        <dbReference type="ARBA" id="ARBA00004752"/>
    </source>
</evidence>
<dbReference type="EMBL" id="FTOM01000007">
    <property type="protein sequence ID" value="SIS85150.1"/>
    <property type="molecule type" value="Genomic_DNA"/>
</dbReference>
<dbReference type="GO" id="GO:0005829">
    <property type="term" value="C:cytosol"/>
    <property type="evidence" value="ECO:0007669"/>
    <property type="project" value="TreeGrafter"/>
</dbReference>
<feature type="domain" description="FAD-binding PCMH-type" evidence="21">
    <location>
        <begin position="66"/>
        <end position="230"/>
    </location>
</feature>
<dbReference type="InterPro" id="IPR016167">
    <property type="entry name" value="FAD-bd_PCMH_sub1"/>
</dbReference>
<keyword evidence="16 19" id="KW-0961">Cell wall biogenesis/degradation</keyword>
<keyword evidence="8 19" id="KW-0132">Cell division</keyword>
<evidence type="ECO:0000256" key="16">
    <source>
        <dbReference type="ARBA" id="ARBA00023316"/>
    </source>
</evidence>
<dbReference type="GO" id="GO:0008762">
    <property type="term" value="F:UDP-N-acetylmuramate dehydrogenase activity"/>
    <property type="evidence" value="ECO:0007669"/>
    <property type="project" value="UniProtKB-UniRule"/>
</dbReference>
<keyword evidence="10 19" id="KW-0274">FAD</keyword>
<dbReference type="InterPro" id="IPR006094">
    <property type="entry name" value="Oxid_FAD_bind_N"/>
</dbReference>
<dbReference type="NCBIfam" id="TIGR00179">
    <property type="entry name" value="murB"/>
    <property type="match status" value="1"/>
</dbReference>
<keyword evidence="12 19" id="KW-0133">Cell shape</keyword>
<protein>
    <recommendedName>
        <fullName evidence="6 19">UDP-N-acetylenolpyruvoylglucosamine reductase</fullName>
        <ecNumber evidence="5 19">1.3.1.98</ecNumber>
    </recommendedName>
    <alternativeName>
        <fullName evidence="17 19">UDP-N-acetylmuramate dehydrogenase</fullName>
    </alternativeName>
</protein>
<evidence type="ECO:0000256" key="11">
    <source>
        <dbReference type="ARBA" id="ARBA00022857"/>
    </source>
</evidence>
<evidence type="ECO:0000256" key="1">
    <source>
        <dbReference type="ARBA" id="ARBA00001974"/>
    </source>
</evidence>
<dbReference type="GO" id="GO:0071949">
    <property type="term" value="F:FAD binding"/>
    <property type="evidence" value="ECO:0007669"/>
    <property type="project" value="InterPro"/>
</dbReference>
<dbReference type="Proteomes" id="UP000186098">
    <property type="component" value="Unassembled WGS sequence"/>
</dbReference>
<feature type="compositionally biased region" description="Polar residues" evidence="20">
    <location>
        <begin position="257"/>
        <end position="271"/>
    </location>
</feature>
<evidence type="ECO:0000256" key="8">
    <source>
        <dbReference type="ARBA" id="ARBA00022618"/>
    </source>
</evidence>
<dbReference type="PANTHER" id="PTHR21071">
    <property type="entry name" value="UDP-N-ACETYLENOLPYRUVOYLGLUCOSAMINE REDUCTASE"/>
    <property type="match status" value="1"/>
</dbReference>
<dbReference type="InterPro" id="IPR016169">
    <property type="entry name" value="FAD-bd_PCMH_sub2"/>
</dbReference>
<evidence type="ECO:0000256" key="7">
    <source>
        <dbReference type="ARBA" id="ARBA00022490"/>
    </source>
</evidence>
<dbReference type="InterPro" id="IPR036635">
    <property type="entry name" value="MurB_C_sf"/>
</dbReference>
<evidence type="ECO:0000259" key="21">
    <source>
        <dbReference type="PROSITE" id="PS51387"/>
    </source>
</evidence>
<evidence type="ECO:0000256" key="19">
    <source>
        <dbReference type="HAMAP-Rule" id="MF_00037"/>
    </source>
</evidence>
<dbReference type="NCBIfam" id="NF010480">
    <property type="entry name" value="PRK13905.1"/>
    <property type="match status" value="1"/>
</dbReference>
<evidence type="ECO:0000256" key="12">
    <source>
        <dbReference type="ARBA" id="ARBA00022960"/>
    </source>
</evidence>
<keyword evidence="15 19" id="KW-0131">Cell cycle</keyword>
<keyword evidence="23" id="KW-1185">Reference proteome</keyword>
<dbReference type="Gene3D" id="3.30.43.10">
    <property type="entry name" value="Uridine Diphospho-n-acetylenolpyruvylglucosamine Reductase, domain 2"/>
    <property type="match status" value="1"/>
</dbReference>
<feature type="compositionally biased region" description="Basic and acidic residues" evidence="20">
    <location>
        <begin position="243"/>
        <end position="256"/>
    </location>
</feature>
<dbReference type="EC" id="1.3.1.98" evidence="5 19"/>
<dbReference type="AlphaFoldDB" id="A0A1N7MGJ8"/>
<dbReference type="Pfam" id="PF02873">
    <property type="entry name" value="MurB_C"/>
    <property type="match status" value="1"/>
</dbReference>
<dbReference type="SUPFAM" id="SSF56176">
    <property type="entry name" value="FAD-binding/transporter-associated domain-like"/>
    <property type="match status" value="1"/>
</dbReference>
<evidence type="ECO:0000256" key="15">
    <source>
        <dbReference type="ARBA" id="ARBA00023306"/>
    </source>
</evidence>
<evidence type="ECO:0000256" key="5">
    <source>
        <dbReference type="ARBA" id="ARBA00012518"/>
    </source>
</evidence>
<feature type="active site" evidence="19">
    <location>
        <position position="341"/>
    </location>
</feature>
<evidence type="ECO:0000313" key="22">
    <source>
        <dbReference type="EMBL" id="SIS85150.1"/>
    </source>
</evidence>
<keyword evidence="7 19" id="KW-0963">Cytoplasm</keyword>
<feature type="region of interest" description="Disordered" evidence="20">
    <location>
        <begin position="243"/>
        <end position="278"/>
    </location>
</feature>
<dbReference type="PROSITE" id="PS51387">
    <property type="entry name" value="FAD_PCMH"/>
    <property type="match status" value="1"/>
</dbReference>
<comment type="subcellular location">
    <subcellularLocation>
        <location evidence="3 19">Cytoplasm</location>
    </subcellularLocation>
</comment>
<dbReference type="Gene3D" id="3.30.465.10">
    <property type="match status" value="1"/>
</dbReference>
<evidence type="ECO:0000256" key="18">
    <source>
        <dbReference type="ARBA" id="ARBA00048914"/>
    </source>
</evidence>
<evidence type="ECO:0000256" key="6">
    <source>
        <dbReference type="ARBA" id="ARBA00015188"/>
    </source>
</evidence>
<feature type="active site" evidence="19">
    <location>
        <position position="210"/>
    </location>
</feature>
<comment type="catalytic activity">
    <reaction evidence="18 19">
        <text>UDP-N-acetyl-alpha-D-muramate + NADP(+) = UDP-N-acetyl-3-O-(1-carboxyvinyl)-alpha-D-glucosamine + NADPH + H(+)</text>
        <dbReference type="Rhea" id="RHEA:12248"/>
        <dbReference type="ChEBI" id="CHEBI:15378"/>
        <dbReference type="ChEBI" id="CHEBI:57783"/>
        <dbReference type="ChEBI" id="CHEBI:58349"/>
        <dbReference type="ChEBI" id="CHEBI:68483"/>
        <dbReference type="ChEBI" id="CHEBI:70757"/>
        <dbReference type="EC" id="1.3.1.98"/>
    </reaction>
</comment>
<evidence type="ECO:0000256" key="13">
    <source>
        <dbReference type="ARBA" id="ARBA00022984"/>
    </source>
</evidence>
<evidence type="ECO:0000256" key="20">
    <source>
        <dbReference type="SAM" id="MobiDB-lite"/>
    </source>
</evidence>
<comment type="similarity">
    <text evidence="19">Belongs to the MurB family.</text>
</comment>
<dbReference type="GO" id="GO:0008360">
    <property type="term" value="P:regulation of cell shape"/>
    <property type="evidence" value="ECO:0007669"/>
    <property type="project" value="UniProtKB-KW"/>
</dbReference>
<dbReference type="Gene3D" id="3.90.78.10">
    <property type="entry name" value="UDP-N-acetylenolpyruvoylglucosamine reductase, C-terminal domain"/>
    <property type="match status" value="1"/>
</dbReference>
<dbReference type="UniPathway" id="UPA00219"/>
<reference evidence="23" key="1">
    <citation type="submission" date="2017-01" db="EMBL/GenBank/DDBJ databases">
        <authorList>
            <person name="Varghese N."/>
            <person name="Submissions S."/>
        </authorList>
    </citation>
    <scope>NUCLEOTIDE SEQUENCE [LARGE SCALE GENOMIC DNA]</scope>
    <source>
        <strain evidence="23">DSM 18714</strain>
    </source>
</reference>
<evidence type="ECO:0000256" key="14">
    <source>
        <dbReference type="ARBA" id="ARBA00023002"/>
    </source>
</evidence>
<evidence type="ECO:0000256" key="3">
    <source>
        <dbReference type="ARBA" id="ARBA00004496"/>
    </source>
</evidence>
<dbReference type="GO" id="GO:0051301">
    <property type="term" value="P:cell division"/>
    <property type="evidence" value="ECO:0007669"/>
    <property type="project" value="UniProtKB-KW"/>
</dbReference>
<gene>
    <name evidence="19" type="primary">murB</name>
    <name evidence="22" type="ORF">SAMN05421795_10790</name>
</gene>
<dbReference type="GO" id="GO:0071555">
    <property type="term" value="P:cell wall organization"/>
    <property type="evidence" value="ECO:0007669"/>
    <property type="project" value="UniProtKB-KW"/>
</dbReference>
<dbReference type="InterPro" id="IPR003170">
    <property type="entry name" value="MurB"/>
</dbReference>
<dbReference type="SUPFAM" id="SSF56194">
    <property type="entry name" value="Uridine diphospho-N-Acetylenolpyruvylglucosamine reductase, MurB, C-terminal domain"/>
    <property type="match status" value="1"/>
</dbReference>
<keyword evidence="9 19" id="KW-0285">Flavoprotein</keyword>
<feature type="compositionally biased region" description="Low complexity" evidence="20">
    <location>
        <begin position="36"/>
        <end position="50"/>
    </location>
</feature>
<evidence type="ECO:0000256" key="10">
    <source>
        <dbReference type="ARBA" id="ARBA00022827"/>
    </source>
</evidence>
<dbReference type="PANTHER" id="PTHR21071:SF4">
    <property type="entry name" value="UDP-N-ACETYLENOLPYRUVOYLGLUCOSAMINE REDUCTASE"/>
    <property type="match status" value="1"/>
</dbReference>
<dbReference type="GO" id="GO:0009252">
    <property type="term" value="P:peptidoglycan biosynthetic process"/>
    <property type="evidence" value="ECO:0007669"/>
    <property type="project" value="UniProtKB-UniRule"/>
</dbReference>
<dbReference type="STRING" id="407234.SAMN05421795_10790"/>
<keyword evidence="14 19" id="KW-0560">Oxidoreductase</keyword>
<keyword evidence="13 19" id="KW-0573">Peptidoglycan synthesis</keyword>
<accession>A0A1N7MGJ8</accession>
<feature type="active site" description="Proton donor" evidence="19">
    <location>
        <position position="259"/>
    </location>
</feature>
<organism evidence="22 23">
    <name type="scientific">Phaeovulum vinaykumarii</name>
    <dbReference type="NCBI Taxonomy" id="407234"/>
    <lineage>
        <taxon>Bacteria</taxon>
        <taxon>Pseudomonadati</taxon>
        <taxon>Pseudomonadota</taxon>
        <taxon>Alphaproteobacteria</taxon>
        <taxon>Rhodobacterales</taxon>
        <taxon>Paracoccaceae</taxon>
        <taxon>Phaeovulum</taxon>
    </lineage>
</organism>